<reference evidence="2" key="1">
    <citation type="submission" date="2020-06" db="EMBL/GenBank/DDBJ databases">
        <title>Draft genome of Bugula neritina, a colonial animal packing powerful symbionts and potential medicines.</title>
        <authorList>
            <person name="Rayko M."/>
        </authorList>
    </citation>
    <scope>NUCLEOTIDE SEQUENCE [LARGE SCALE GENOMIC DNA]</scope>
    <source>
        <strain evidence="2">Kwan_BN1</strain>
    </source>
</reference>
<dbReference type="AlphaFoldDB" id="A0A7J7J288"/>
<dbReference type="Proteomes" id="UP000593567">
    <property type="component" value="Unassembled WGS sequence"/>
</dbReference>
<protein>
    <submittedName>
        <fullName evidence="2">Uncharacterized protein</fullName>
    </submittedName>
</protein>
<evidence type="ECO:0000313" key="3">
    <source>
        <dbReference type="Proteomes" id="UP000593567"/>
    </source>
</evidence>
<gene>
    <name evidence="2" type="ORF">EB796_021489</name>
</gene>
<keyword evidence="1" id="KW-0812">Transmembrane</keyword>
<evidence type="ECO:0000256" key="1">
    <source>
        <dbReference type="SAM" id="Phobius"/>
    </source>
</evidence>
<feature type="transmembrane region" description="Helical" evidence="1">
    <location>
        <begin position="14"/>
        <end position="31"/>
    </location>
</feature>
<keyword evidence="1" id="KW-0472">Membrane</keyword>
<keyword evidence="1" id="KW-1133">Transmembrane helix</keyword>
<comment type="caution">
    <text evidence="2">The sequence shown here is derived from an EMBL/GenBank/DDBJ whole genome shotgun (WGS) entry which is preliminary data.</text>
</comment>
<keyword evidence="3" id="KW-1185">Reference proteome</keyword>
<dbReference type="EMBL" id="VXIV02003187">
    <property type="protein sequence ID" value="KAF6020203.1"/>
    <property type="molecule type" value="Genomic_DNA"/>
</dbReference>
<evidence type="ECO:0000313" key="2">
    <source>
        <dbReference type="EMBL" id="KAF6020203.1"/>
    </source>
</evidence>
<sequence>MTLLYLSRIQLKNALNAGQFVMLICVTIYYFKLIHVNNKILHFVLQCNQDEIMDDDYLQPIYSDSSDED</sequence>
<accession>A0A7J7J288</accession>
<name>A0A7J7J288_BUGNE</name>
<proteinExistence type="predicted"/>
<organism evidence="2 3">
    <name type="scientific">Bugula neritina</name>
    <name type="common">Brown bryozoan</name>
    <name type="synonym">Sertularia neritina</name>
    <dbReference type="NCBI Taxonomy" id="10212"/>
    <lineage>
        <taxon>Eukaryota</taxon>
        <taxon>Metazoa</taxon>
        <taxon>Spiralia</taxon>
        <taxon>Lophotrochozoa</taxon>
        <taxon>Bryozoa</taxon>
        <taxon>Gymnolaemata</taxon>
        <taxon>Cheilostomatida</taxon>
        <taxon>Flustrina</taxon>
        <taxon>Buguloidea</taxon>
        <taxon>Bugulidae</taxon>
        <taxon>Bugula</taxon>
    </lineage>
</organism>